<evidence type="ECO:0000256" key="3">
    <source>
        <dbReference type="ARBA" id="ARBA00022729"/>
    </source>
</evidence>
<name>A0AAN8XQH6_HALRR</name>
<proteinExistence type="predicted"/>
<dbReference type="GO" id="GO:0000139">
    <property type="term" value="C:Golgi membrane"/>
    <property type="evidence" value="ECO:0007669"/>
    <property type="project" value="InterPro"/>
</dbReference>
<evidence type="ECO:0000256" key="9">
    <source>
        <dbReference type="SAM" id="Phobius"/>
    </source>
</evidence>
<keyword evidence="2 9" id="KW-0812">Transmembrane</keyword>
<dbReference type="EMBL" id="JAXCGZ010002514">
    <property type="protein sequence ID" value="KAK7083819.1"/>
    <property type="molecule type" value="Genomic_DNA"/>
</dbReference>
<feature type="repeat" description="Cys-rich GLG1" evidence="8">
    <location>
        <begin position="365"/>
        <end position="425"/>
    </location>
</feature>
<dbReference type="InterPro" id="IPR001893">
    <property type="entry name" value="Cys-rich_GLG1_repeat"/>
</dbReference>
<keyword evidence="3" id="KW-0732">Signal</keyword>
<evidence type="ECO:0000256" key="6">
    <source>
        <dbReference type="ARBA" id="ARBA00023136"/>
    </source>
</evidence>
<keyword evidence="4" id="KW-0677">Repeat</keyword>
<dbReference type="PROSITE" id="PS51289">
    <property type="entry name" value="GLG1_C_RICH"/>
    <property type="match status" value="7"/>
</dbReference>
<evidence type="ECO:0000256" key="2">
    <source>
        <dbReference type="ARBA" id="ARBA00022692"/>
    </source>
</evidence>
<dbReference type="AlphaFoldDB" id="A0AAN8XQH6"/>
<keyword evidence="5 9" id="KW-1133">Transmembrane helix</keyword>
<feature type="transmembrane region" description="Helical" evidence="9">
    <location>
        <begin position="1107"/>
        <end position="1127"/>
    </location>
</feature>
<dbReference type="Proteomes" id="UP001381693">
    <property type="component" value="Unassembled WGS sequence"/>
</dbReference>
<keyword evidence="6 9" id="KW-0472">Membrane</keyword>
<dbReference type="PANTHER" id="PTHR11884">
    <property type="entry name" value="SELECTIN LIGAND RELATED"/>
    <property type="match status" value="1"/>
</dbReference>
<evidence type="ECO:0000256" key="5">
    <source>
        <dbReference type="ARBA" id="ARBA00022989"/>
    </source>
</evidence>
<organism evidence="10 11">
    <name type="scientific">Halocaridina rubra</name>
    <name type="common">Hawaiian red shrimp</name>
    <dbReference type="NCBI Taxonomy" id="373956"/>
    <lineage>
        <taxon>Eukaryota</taxon>
        <taxon>Metazoa</taxon>
        <taxon>Ecdysozoa</taxon>
        <taxon>Arthropoda</taxon>
        <taxon>Crustacea</taxon>
        <taxon>Multicrustacea</taxon>
        <taxon>Malacostraca</taxon>
        <taxon>Eumalacostraca</taxon>
        <taxon>Eucarida</taxon>
        <taxon>Decapoda</taxon>
        <taxon>Pleocyemata</taxon>
        <taxon>Caridea</taxon>
        <taxon>Atyoidea</taxon>
        <taxon>Atyidae</taxon>
        <taxon>Halocaridina</taxon>
    </lineage>
</organism>
<keyword evidence="11" id="KW-1185">Reference proteome</keyword>
<feature type="repeat" description="Cys-rich GLG1" evidence="8">
    <location>
        <begin position="621"/>
        <end position="686"/>
    </location>
</feature>
<sequence length="1139" mass="130226">MMIIRCIHVVMGVSYATFYWLYLLTLLFNVLWHVHALQSSGGGTPQETHYQGSNNVPLAPNEKLKARSTVIKLFEEPACKEDIQRICKDDVRNNFAVLECIQNEGKDVLEIVSDSCNHLLWNYKVNLTKSGRIEELAKDVCEGELNQFPNCKSSAGPGHTISCLSEVVDQLKDDRCRQYLLRMAAIVFSDYRLVENMVNDCREEIDKFKCGRVQLPQDAVPHSQGSTIECLMRKARELGQQCHKQILRLAEIQADDFHLDRPLFFACRADREKFCENIRAGEGRVYKCLMKHKMEREMSKECIDQMSRRQQLIVQDYHVSRGLVRACRSAIMENSCRRGSSDDNHDVKLSRILLCLEGALRSGKTIEGNCKEEMLSHRRLLMEDYKLSPDLMVACQNEVDRFCGGGVETGGRTLHCLMKHTRNHRKQISDQCKREIENLVKESDAGEDWRTDPVLYEACHSMVESSCKDIRGGNARVMRCLMRHLDSPGMPSACEAALLEIQYFVSRDWKLDPQLHDTCVNDAVRFCSARKDWADSTNSGNVERGVQVLPCLFRYVYHPDSNMRLTPNCIHEVQRVMHERAAYVDLHPEIEMVCMDNLAQLCSEHTGPGEEIACLQDKLEQLNPDCREAVRNYTEAEAKDIGLNSQLSTQCASVIPKVCKTESQQQIENEDGAVMECLISHKNVEEMRAYPKCRAVIEHFQLLTLKDYIFSPKFKESCNADVAKFCNKPKPKNKADVIECLSTQVRDDILGDNRHQVSKPCRQQLRQQLMQRHENIKLDPKLQQSCDSDVKKFCKDVKRGKGAVLECLRDHRRELSRECHKRVFVREQEEHLDPGTDVVLVTACKQMIIQHCHDVDSEKILYCLKNHKEEGNFDPKCRTIVIRRMVEQTTDSRLNPELRRSCRQDMAKFCLSIFEEQQRSDTELDVNGKLTECLKEQLPGNKLSSACRAQVTSMARSAALDYNMDPVLLANCKDDMKVLCPEHLNSDGQGHMEECLKLNFDASKLTKECAVHIAHVIETQRADIHVDPVLNAACGVDDSKYCDGKEAGHHLACLLDVLERNPNGLKVECREKLRERREMFNAAMKVSRLNSIGDLVNQVSSSPARNYILLIIITIIGIIFIIGLFCGRSTKRYKLLKDR</sequence>
<feature type="transmembrane region" description="Helical" evidence="9">
    <location>
        <begin position="12"/>
        <end position="32"/>
    </location>
</feature>
<feature type="repeat" description="Cys-rich GLG1" evidence="8">
    <location>
        <begin position="427"/>
        <end position="489"/>
    </location>
</feature>
<evidence type="ECO:0000256" key="4">
    <source>
        <dbReference type="ARBA" id="ARBA00022737"/>
    </source>
</evidence>
<comment type="subcellular location">
    <subcellularLocation>
        <location evidence="1">Membrane</location>
        <topology evidence="1">Single-pass type I membrane protein</topology>
    </subcellularLocation>
</comment>
<reference evidence="10 11" key="1">
    <citation type="submission" date="2023-11" db="EMBL/GenBank/DDBJ databases">
        <title>Halocaridina rubra genome assembly.</title>
        <authorList>
            <person name="Smith C."/>
        </authorList>
    </citation>
    <scope>NUCLEOTIDE SEQUENCE [LARGE SCALE GENOMIC DNA]</scope>
    <source>
        <strain evidence="10">EP-1</strain>
        <tissue evidence="10">Whole</tissue>
    </source>
</reference>
<feature type="repeat" description="Cys-rich GLG1" evidence="8">
    <location>
        <begin position="942"/>
        <end position="1004"/>
    </location>
</feature>
<dbReference type="Pfam" id="PF00839">
    <property type="entry name" value="Cys_rich_FGFR"/>
    <property type="match status" value="15"/>
</dbReference>
<feature type="repeat" description="Cys-rich GLG1" evidence="8">
    <location>
        <begin position="756"/>
        <end position="816"/>
    </location>
</feature>
<feature type="repeat" description="Cys-rich GLG1" evidence="8">
    <location>
        <begin position="688"/>
        <end position="749"/>
    </location>
</feature>
<keyword evidence="7" id="KW-0325">Glycoprotein</keyword>
<evidence type="ECO:0000256" key="7">
    <source>
        <dbReference type="ARBA" id="ARBA00023180"/>
    </source>
</evidence>
<evidence type="ECO:0000313" key="11">
    <source>
        <dbReference type="Proteomes" id="UP001381693"/>
    </source>
</evidence>
<feature type="repeat" description="Cys-rich GLG1" evidence="8">
    <location>
        <begin position="237"/>
        <end position="297"/>
    </location>
</feature>
<dbReference type="InterPro" id="IPR039728">
    <property type="entry name" value="GLG1"/>
</dbReference>
<dbReference type="InterPro" id="IPR017873">
    <property type="entry name" value="Cys-rich_GLG1_repeat_euk"/>
</dbReference>
<evidence type="ECO:0000256" key="8">
    <source>
        <dbReference type="PROSITE-ProRule" id="PRU00622"/>
    </source>
</evidence>
<accession>A0AAN8XQH6</accession>
<comment type="caution">
    <text evidence="10">The sequence shown here is derived from an EMBL/GenBank/DDBJ whole genome shotgun (WGS) entry which is preliminary data.</text>
</comment>
<evidence type="ECO:0000256" key="1">
    <source>
        <dbReference type="ARBA" id="ARBA00004479"/>
    </source>
</evidence>
<dbReference type="PANTHER" id="PTHR11884:SF1">
    <property type="entry name" value="GOLGI APPARATUS PROTEIN 1"/>
    <property type="match status" value="1"/>
</dbReference>
<gene>
    <name evidence="10" type="primary">GLG1</name>
    <name evidence="10" type="ORF">SK128_025535</name>
</gene>
<evidence type="ECO:0000313" key="10">
    <source>
        <dbReference type="EMBL" id="KAK7083819.1"/>
    </source>
</evidence>
<protein>
    <submittedName>
        <fullName evidence="10">Glycogenin glucosyltransferase glg1</fullName>
    </submittedName>
</protein>
<dbReference type="GO" id="GO:0017134">
    <property type="term" value="F:fibroblast growth factor binding"/>
    <property type="evidence" value="ECO:0007669"/>
    <property type="project" value="TreeGrafter"/>
</dbReference>